<reference evidence="2" key="1">
    <citation type="submission" date="2023-04" db="EMBL/GenBank/DDBJ databases">
        <title>Candida boidinii NBRC 10035.</title>
        <authorList>
            <person name="Ichikawa N."/>
            <person name="Sato H."/>
            <person name="Tonouchi N."/>
        </authorList>
    </citation>
    <scope>NUCLEOTIDE SEQUENCE</scope>
    <source>
        <strain evidence="2">NBRC 10035</strain>
    </source>
</reference>
<evidence type="ECO:0000256" key="1">
    <source>
        <dbReference type="SAM" id="MobiDB-lite"/>
    </source>
</evidence>
<feature type="compositionally biased region" description="Acidic residues" evidence="1">
    <location>
        <begin position="70"/>
        <end position="91"/>
    </location>
</feature>
<feature type="compositionally biased region" description="Acidic residues" evidence="1">
    <location>
        <begin position="99"/>
        <end position="115"/>
    </location>
</feature>
<dbReference type="AlphaFoldDB" id="A0A9W6WHY7"/>
<proteinExistence type="predicted"/>
<name>A0A9W6WHY7_CANBO</name>
<feature type="compositionally biased region" description="Basic and acidic residues" evidence="1">
    <location>
        <begin position="42"/>
        <end position="51"/>
    </location>
</feature>
<sequence>MARLKGLGTDKTSKSESKSKSNLDAWLKKSPPPESSSTEKSSASEKPEQKTTNRKTRTATKAIKRTSVIEIDEDDSADYEPLQELEGDVSDYDEKANEVDENEDEVIDDQLDDDFELPKPRKRGRPRKGTTATTKAGRKPKKATVNNSKRDRKSQESMDSKIEKATIEFSDKKYEEIREEILHQHHTIMGYVKKTGLTRKTISQEYRLLHSHNLTQSYARKRVILDKNFLYSLFHFNNKAIAELTLNEFPEFVKIPKASFTEITSDTFKSSVQLDHNVRFFIDNGDTEDQLLSPPILESDDIKELPNANHLYRYGSVINSGGLPVTSAWFSNSTSDYEYLFVSVTKYQDSANVPEISLSASGKTSSGLIVYKVHRENCKVEKLKNYLFGNGIITQIKFCPEVSNKELNTSVMAFRSTDNNLYIFKLEMDDKVESLSIDNASTVISIPNFRIVSFEWISNREIVLGLSRGFIALVDISFPNELVYIHQVALNDVVGISSNATDNYFENEKVYKPAKNILISTTNCRTYLVDLCNLSSPPVESQIIRFPTTNISYSAIMDTYAVFEDSKTFCLVGKRDPSYSFVMGVTETDIITAGALSTLTPFAIFGFSSGELHLLNLAIREIANPKFRSEQAPAVRLLKMEYSHSLDAYRLDSTYGVERHPREKNSNFLPTPLGCTYTHVQFNNSQREPSMYSACLANGLIVIEKLASASLS</sequence>
<dbReference type="EMBL" id="BSXN01001692">
    <property type="protein sequence ID" value="GME74121.1"/>
    <property type="molecule type" value="Genomic_DNA"/>
</dbReference>
<evidence type="ECO:0000313" key="2">
    <source>
        <dbReference type="EMBL" id="GME74121.1"/>
    </source>
</evidence>
<feature type="region of interest" description="Disordered" evidence="1">
    <location>
        <begin position="1"/>
        <end position="162"/>
    </location>
</feature>
<feature type="compositionally biased region" description="Basic and acidic residues" evidence="1">
    <location>
        <begin position="11"/>
        <end position="21"/>
    </location>
</feature>
<dbReference type="Proteomes" id="UP001165120">
    <property type="component" value="Unassembled WGS sequence"/>
</dbReference>
<protein>
    <submittedName>
        <fullName evidence="2">Unnamed protein product</fullName>
    </submittedName>
</protein>
<comment type="caution">
    <text evidence="2">The sequence shown here is derived from an EMBL/GenBank/DDBJ whole genome shotgun (WGS) entry which is preliminary data.</text>
</comment>
<evidence type="ECO:0000313" key="3">
    <source>
        <dbReference type="Proteomes" id="UP001165120"/>
    </source>
</evidence>
<accession>A0A9W6WHY7</accession>
<gene>
    <name evidence="2" type="ORF">Cboi02_000430000</name>
</gene>
<dbReference type="SUPFAM" id="SSF69322">
    <property type="entry name" value="Tricorn protease domain 2"/>
    <property type="match status" value="1"/>
</dbReference>
<feature type="compositionally biased region" description="Basic and acidic residues" evidence="1">
    <location>
        <begin position="153"/>
        <end position="162"/>
    </location>
</feature>
<keyword evidence="3" id="KW-1185">Reference proteome</keyword>
<feature type="compositionally biased region" description="Basic residues" evidence="1">
    <location>
        <begin position="52"/>
        <end position="64"/>
    </location>
</feature>
<organism evidence="2 3">
    <name type="scientific">Candida boidinii</name>
    <name type="common">Yeast</name>
    <dbReference type="NCBI Taxonomy" id="5477"/>
    <lineage>
        <taxon>Eukaryota</taxon>
        <taxon>Fungi</taxon>
        <taxon>Dikarya</taxon>
        <taxon>Ascomycota</taxon>
        <taxon>Saccharomycotina</taxon>
        <taxon>Pichiomycetes</taxon>
        <taxon>Pichiales</taxon>
        <taxon>Pichiaceae</taxon>
        <taxon>Ogataea</taxon>
        <taxon>Ogataea/Candida clade</taxon>
    </lineage>
</organism>